<feature type="non-terminal residue" evidence="2">
    <location>
        <position position="1"/>
    </location>
</feature>
<organism evidence="2 3">
    <name type="scientific">Polarella glacialis</name>
    <name type="common">Dinoflagellate</name>
    <dbReference type="NCBI Taxonomy" id="89957"/>
    <lineage>
        <taxon>Eukaryota</taxon>
        <taxon>Sar</taxon>
        <taxon>Alveolata</taxon>
        <taxon>Dinophyceae</taxon>
        <taxon>Suessiales</taxon>
        <taxon>Suessiaceae</taxon>
        <taxon>Polarella</taxon>
    </lineage>
</organism>
<evidence type="ECO:0000256" key="1">
    <source>
        <dbReference type="SAM" id="MobiDB-lite"/>
    </source>
</evidence>
<dbReference type="AlphaFoldDB" id="A0A813DW42"/>
<keyword evidence="3" id="KW-1185">Reference proteome</keyword>
<proteinExistence type="predicted"/>
<protein>
    <submittedName>
        <fullName evidence="2">Uncharacterized protein</fullName>
    </submittedName>
</protein>
<sequence>ESSAEHRSSLVDNAGNDARNNSNNDNDNNNNRNNNNFVRNNSNNFVRNNSNNFVRNNNNFVRNNSSLCDSSIQIQVSIDDIDTNSGHPAWDAMD</sequence>
<reference evidence="2" key="1">
    <citation type="submission" date="2021-02" db="EMBL/GenBank/DDBJ databases">
        <authorList>
            <person name="Dougan E. K."/>
            <person name="Rhodes N."/>
            <person name="Thang M."/>
            <person name="Chan C."/>
        </authorList>
    </citation>
    <scope>NUCLEOTIDE SEQUENCE</scope>
</reference>
<accession>A0A813DW42</accession>
<evidence type="ECO:0000313" key="2">
    <source>
        <dbReference type="EMBL" id="CAE8593667.1"/>
    </source>
</evidence>
<evidence type="ECO:0000313" key="3">
    <source>
        <dbReference type="Proteomes" id="UP000654075"/>
    </source>
</evidence>
<name>A0A813DW42_POLGL</name>
<comment type="caution">
    <text evidence="2">The sequence shown here is derived from an EMBL/GenBank/DDBJ whole genome shotgun (WGS) entry which is preliminary data.</text>
</comment>
<feature type="compositionally biased region" description="Low complexity" evidence="1">
    <location>
        <begin position="19"/>
        <end position="57"/>
    </location>
</feature>
<dbReference type="EMBL" id="CAJNNV010006477">
    <property type="protein sequence ID" value="CAE8593667.1"/>
    <property type="molecule type" value="Genomic_DNA"/>
</dbReference>
<dbReference type="Proteomes" id="UP000654075">
    <property type="component" value="Unassembled WGS sequence"/>
</dbReference>
<gene>
    <name evidence="2" type="ORF">PGLA1383_LOCUS12256</name>
</gene>
<feature type="region of interest" description="Disordered" evidence="1">
    <location>
        <begin position="1"/>
        <end position="57"/>
    </location>
</feature>